<organism evidence="13 14">
    <name type="scientific">Actinokineospora fastidiosa</name>
    <dbReference type="NCBI Taxonomy" id="1816"/>
    <lineage>
        <taxon>Bacteria</taxon>
        <taxon>Bacillati</taxon>
        <taxon>Actinomycetota</taxon>
        <taxon>Actinomycetes</taxon>
        <taxon>Pseudonocardiales</taxon>
        <taxon>Pseudonocardiaceae</taxon>
        <taxon>Actinokineospora</taxon>
    </lineage>
</organism>
<dbReference type="InterPro" id="IPR002173">
    <property type="entry name" value="Carboh/pur_kinase_PfkB_CS"/>
</dbReference>
<evidence type="ECO:0000256" key="4">
    <source>
        <dbReference type="ARBA" id="ARBA00022741"/>
    </source>
</evidence>
<dbReference type="Pfam" id="PF00294">
    <property type="entry name" value="PfkB"/>
    <property type="match status" value="1"/>
</dbReference>
<evidence type="ECO:0000256" key="8">
    <source>
        <dbReference type="ARBA" id="ARBA00023277"/>
    </source>
</evidence>
<reference evidence="13" key="2">
    <citation type="submission" date="2020-09" db="EMBL/GenBank/DDBJ databases">
        <authorList>
            <person name="Sun Q."/>
            <person name="Ohkuma M."/>
        </authorList>
    </citation>
    <scope>NUCLEOTIDE SEQUENCE</scope>
    <source>
        <strain evidence="13">JCM 3276</strain>
    </source>
</reference>
<dbReference type="NCBIfam" id="TIGR02199">
    <property type="entry name" value="rfaE_dom_II"/>
    <property type="match status" value="1"/>
</dbReference>
<dbReference type="RefSeq" id="WP_229786869.1">
    <property type="nucleotide sequence ID" value="NZ_BMRB01000002.1"/>
</dbReference>
<dbReference type="Pfam" id="PF01467">
    <property type="entry name" value="CTP_transf_like"/>
    <property type="match status" value="1"/>
</dbReference>
<dbReference type="NCBIfam" id="TIGR00125">
    <property type="entry name" value="cyt_tran_rel"/>
    <property type="match status" value="1"/>
</dbReference>
<evidence type="ECO:0000313" key="13">
    <source>
        <dbReference type="EMBL" id="GGS30938.1"/>
    </source>
</evidence>
<dbReference type="GO" id="GO:0005524">
    <property type="term" value="F:ATP binding"/>
    <property type="evidence" value="ECO:0007669"/>
    <property type="project" value="UniProtKB-UniRule"/>
</dbReference>
<keyword evidence="5 10" id="KW-0418">Kinase</keyword>
<protein>
    <recommendedName>
        <fullName evidence="10">Bifunctional protein HldE</fullName>
    </recommendedName>
    <domain>
        <recommendedName>
            <fullName evidence="10">D-beta-D-heptose 7-phosphate kinase</fullName>
            <ecNumber evidence="10">2.7.1.167</ecNumber>
        </recommendedName>
        <alternativeName>
            <fullName evidence="10">D-beta-D-heptose 7-phosphotransferase</fullName>
        </alternativeName>
        <alternativeName>
            <fullName evidence="10">D-glycero-beta-D-manno-heptose-7-phosphate kinase</fullName>
        </alternativeName>
    </domain>
    <domain>
        <recommendedName>
            <fullName evidence="10">D-beta-D-heptose 1-phosphate adenylyltransferase</fullName>
            <ecNumber evidence="10">2.7.7.70</ecNumber>
        </recommendedName>
        <alternativeName>
            <fullName evidence="10">D-glycero-beta-D-manno-heptose 1-phosphate adenylyltransferase</fullName>
        </alternativeName>
    </domain>
</protein>
<gene>
    <name evidence="10 13" type="primary">hldE</name>
    <name evidence="13" type="ORF">GCM10010171_25850</name>
</gene>
<dbReference type="InterPro" id="IPR004821">
    <property type="entry name" value="Cyt_trans-like"/>
</dbReference>
<keyword evidence="2 10" id="KW-0808">Transferase</keyword>
<feature type="active site" evidence="10">
    <location>
        <position position="277"/>
    </location>
</feature>
<evidence type="ECO:0000256" key="1">
    <source>
        <dbReference type="ARBA" id="ARBA00004713"/>
    </source>
</evidence>
<keyword evidence="3 10" id="KW-0548">Nucleotidyltransferase</keyword>
<comment type="subunit">
    <text evidence="10">Homodimer.</text>
</comment>
<dbReference type="PANTHER" id="PTHR46969:SF1">
    <property type="entry name" value="BIFUNCTIONAL PROTEIN HLDE"/>
    <property type="match status" value="1"/>
</dbReference>
<dbReference type="InterPro" id="IPR011611">
    <property type="entry name" value="PfkB_dom"/>
</dbReference>
<dbReference type="InterPro" id="IPR023030">
    <property type="entry name" value="Bifunc_HldE"/>
</dbReference>
<comment type="function">
    <text evidence="10">Catalyzes the ADP transfer from ATP to D-glycero-beta-D-manno-heptose 1-phosphate, yielding ADP-D-glycero-beta-D-manno-heptose.</text>
</comment>
<dbReference type="EMBL" id="BMRB01000002">
    <property type="protein sequence ID" value="GGS30938.1"/>
    <property type="molecule type" value="Genomic_DNA"/>
</dbReference>
<feature type="region of interest" description="Ribokinase" evidence="10">
    <location>
        <begin position="1"/>
        <end position="331"/>
    </location>
</feature>
<dbReference type="PANTHER" id="PTHR46969">
    <property type="entry name" value="BIFUNCTIONAL PROTEIN HLDE"/>
    <property type="match status" value="1"/>
</dbReference>
<dbReference type="SUPFAM" id="SSF52374">
    <property type="entry name" value="Nucleotidylyl transferase"/>
    <property type="match status" value="1"/>
</dbReference>
<dbReference type="GO" id="GO:0016773">
    <property type="term" value="F:phosphotransferase activity, alcohol group as acceptor"/>
    <property type="evidence" value="ECO:0007669"/>
    <property type="project" value="InterPro"/>
</dbReference>
<dbReference type="Gene3D" id="3.40.1190.20">
    <property type="match status" value="1"/>
</dbReference>
<dbReference type="InterPro" id="IPR029056">
    <property type="entry name" value="Ribokinase-like"/>
</dbReference>
<dbReference type="HAMAP" id="MF_01603">
    <property type="entry name" value="HldE"/>
    <property type="match status" value="1"/>
</dbReference>
<name>A0A918GE91_9PSEU</name>
<comment type="caution">
    <text evidence="13">The sequence shown here is derived from an EMBL/GenBank/DDBJ whole genome shotgun (WGS) entry which is preliminary data.</text>
</comment>
<evidence type="ECO:0000256" key="7">
    <source>
        <dbReference type="ARBA" id="ARBA00023268"/>
    </source>
</evidence>
<evidence type="ECO:0000256" key="2">
    <source>
        <dbReference type="ARBA" id="ARBA00022679"/>
    </source>
</evidence>
<comment type="function">
    <text evidence="10">Catalyzes the phosphorylation of D-glycero-D-manno-heptose 7-phosphate at the C-1 position to selectively form D-glycero-beta-D-manno-heptose-1,7-bisphosphate.</text>
</comment>
<feature type="domain" description="Cytidyltransferase-like" evidence="12">
    <location>
        <begin position="354"/>
        <end position="470"/>
    </location>
</feature>
<dbReference type="GO" id="GO:0033785">
    <property type="term" value="F:heptose 7-phosphate kinase activity"/>
    <property type="evidence" value="ECO:0007669"/>
    <property type="project" value="UniProtKB-UniRule"/>
</dbReference>
<dbReference type="InterPro" id="IPR014729">
    <property type="entry name" value="Rossmann-like_a/b/a_fold"/>
</dbReference>
<keyword evidence="4 10" id="KW-0547">Nucleotide-binding</keyword>
<comment type="catalytic activity">
    <reaction evidence="10">
        <text>D-glycero-beta-D-manno-heptose 7-phosphate + ATP = D-glycero-beta-D-manno-heptose 1,7-bisphosphate + ADP + H(+)</text>
        <dbReference type="Rhea" id="RHEA:27473"/>
        <dbReference type="ChEBI" id="CHEBI:15378"/>
        <dbReference type="ChEBI" id="CHEBI:30616"/>
        <dbReference type="ChEBI" id="CHEBI:60204"/>
        <dbReference type="ChEBI" id="CHEBI:60208"/>
        <dbReference type="ChEBI" id="CHEBI:456216"/>
        <dbReference type="EC" id="2.7.1.167"/>
    </reaction>
</comment>
<accession>A0A918GE91</accession>
<dbReference type="GO" id="GO:0033786">
    <property type="term" value="F:heptose-1-phosphate adenylyltransferase activity"/>
    <property type="evidence" value="ECO:0007669"/>
    <property type="project" value="UniProtKB-UniRule"/>
</dbReference>
<evidence type="ECO:0000259" key="12">
    <source>
        <dbReference type="Pfam" id="PF01467"/>
    </source>
</evidence>
<sequence>MTTHAITADLPRRLAARKPRIAVIGDAILDVWLEGDAGRLCREAPAPVVSVHTRHAAAGGAANTAVNLAALGAETTLVGAVGPDQAGAELRDLLDAAGVDTHHLVVGPQTVVKHRVLAADHLMVRYDEGEVGEHDATTCQAIAESAAHAVADADAVVLCDYGLGVCGSVLARFLDKHRDAFPLLVVDAHEPARWAAIRPDLVTPNAAEAEGLLGEPLPAEDRVRAVIELGERLRAAAGAKAVVVTLDREGSVLVDDGPGHRTWAEPAPESQAAGAGDTFCAALTVAAAAGLPLSTAAELAQTAADIVVHRPGTSVCTTEDLAARLGAHQGAAVAAAELADLVRAHRAQGRRVVFTNGCFDVLHRGHIAYLNQARRLGDVLVVAVNGDASVRRLKGDGRPVNPAADRAEVLAALSCVDHVTVFDEDSPAGLIRSLRPDCYVKGGDYTESMLDEAAVVRECGGDVRIVDYVPDQSTSAVIDRIVSQAGR</sequence>
<feature type="region of interest" description="Cytidylyltransferase" evidence="10">
    <location>
        <begin position="354"/>
        <end position="487"/>
    </location>
</feature>
<keyword evidence="14" id="KW-1185">Reference proteome</keyword>
<dbReference type="EC" id="2.7.7.70" evidence="10"/>
<evidence type="ECO:0000259" key="11">
    <source>
        <dbReference type="Pfam" id="PF00294"/>
    </source>
</evidence>
<dbReference type="AlphaFoldDB" id="A0A918GE91"/>
<proteinExistence type="inferred from homology"/>
<keyword evidence="7 10" id="KW-0511">Multifunctional enzyme</keyword>
<evidence type="ECO:0000256" key="3">
    <source>
        <dbReference type="ARBA" id="ARBA00022695"/>
    </source>
</evidence>
<comment type="pathway">
    <text evidence="10">Nucleotide-sugar biosynthesis; ADP-L-glycero-beta-D-manno-heptose biosynthesis; ADP-L-glycero-beta-D-manno-heptose from D-glycero-beta-D-manno-heptose 7-phosphate: step 1/4.</text>
</comment>
<feature type="domain" description="Carbohydrate kinase PfkB" evidence="11">
    <location>
        <begin position="20"/>
        <end position="317"/>
    </location>
</feature>
<evidence type="ECO:0000256" key="9">
    <source>
        <dbReference type="ARBA" id="ARBA00047428"/>
    </source>
</evidence>
<dbReference type="PROSITE" id="PS00583">
    <property type="entry name" value="PFKB_KINASES_1"/>
    <property type="match status" value="1"/>
</dbReference>
<dbReference type="GO" id="GO:0005829">
    <property type="term" value="C:cytosol"/>
    <property type="evidence" value="ECO:0007669"/>
    <property type="project" value="TreeGrafter"/>
</dbReference>
<reference evidence="13" key="1">
    <citation type="journal article" date="2014" name="Int. J. Syst. Evol. Microbiol.">
        <title>Complete genome sequence of Corynebacterium casei LMG S-19264T (=DSM 44701T), isolated from a smear-ripened cheese.</title>
        <authorList>
            <consortium name="US DOE Joint Genome Institute (JGI-PGF)"/>
            <person name="Walter F."/>
            <person name="Albersmeier A."/>
            <person name="Kalinowski J."/>
            <person name="Ruckert C."/>
        </authorList>
    </citation>
    <scope>NUCLEOTIDE SEQUENCE</scope>
    <source>
        <strain evidence="13">JCM 3276</strain>
    </source>
</reference>
<evidence type="ECO:0000256" key="5">
    <source>
        <dbReference type="ARBA" id="ARBA00022777"/>
    </source>
</evidence>
<comment type="similarity">
    <text evidence="10">In the N-terminal section; belongs to the carbohydrate kinase PfkB family.</text>
</comment>
<dbReference type="EC" id="2.7.1.167" evidence="10"/>
<comment type="catalytic activity">
    <reaction evidence="9 10">
        <text>D-glycero-beta-D-manno-heptose 1-phosphate + ATP + H(+) = ADP-D-glycero-beta-D-manno-heptose + diphosphate</text>
        <dbReference type="Rhea" id="RHEA:27465"/>
        <dbReference type="ChEBI" id="CHEBI:15378"/>
        <dbReference type="ChEBI" id="CHEBI:30616"/>
        <dbReference type="ChEBI" id="CHEBI:33019"/>
        <dbReference type="ChEBI" id="CHEBI:59967"/>
        <dbReference type="ChEBI" id="CHEBI:61593"/>
        <dbReference type="EC" id="2.7.7.70"/>
    </reaction>
</comment>
<comment type="pathway">
    <text evidence="1">Bacterial outer membrane biogenesis; LPS core biosynthesis.</text>
</comment>
<keyword evidence="8 10" id="KW-0119">Carbohydrate metabolism</keyword>
<evidence type="ECO:0000256" key="10">
    <source>
        <dbReference type="HAMAP-Rule" id="MF_01603"/>
    </source>
</evidence>
<comment type="similarity">
    <text evidence="10">In the C-terminal section; belongs to the cytidylyltransferase family.</text>
</comment>
<dbReference type="Proteomes" id="UP000660680">
    <property type="component" value="Unassembled WGS sequence"/>
</dbReference>
<evidence type="ECO:0000313" key="14">
    <source>
        <dbReference type="Proteomes" id="UP000660680"/>
    </source>
</evidence>
<dbReference type="SUPFAM" id="SSF53613">
    <property type="entry name" value="Ribokinase-like"/>
    <property type="match status" value="1"/>
</dbReference>
<dbReference type="InterPro" id="IPR011914">
    <property type="entry name" value="RfaE_dom_II"/>
</dbReference>
<comment type="pathway">
    <text evidence="10">Nucleotide-sugar biosynthesis; ADP-L-glycero-beta-D-manno-heptose biosynthesis; ADP-L-glycero-beta-D-manno-heptose from D-glycero-beta-D-manno-heptose 7-phosphate: step 3/4.</text>
</comment>
<evidence type="ECO:0000256" key="6">
    <source>
        <dbReference type="ARBA" id="ARBA00022840"/>
    </source>
</evidence>
<keyword evidence="6 10" id="KW-0067">ATP-binding</keyword>
<dbReference type="Gene3D" id="3.40.50.620">
    <property type="entry name" value="HUPs"/>
    <property type="match status" value="1"/>
</dbReference>
<feature type="binding site" evidence="10">
    <location>
        <begin position="205"/>
        <end position="208"/>
    </location>
    <ligand>
        <name>ATP</name>
        <dbReference type="ChEBI" id="CHEBI:30616"/>
    </ligand>
</feature>